<evidence type="ECO:0000313" key="1">
    <source>
        <dbReference type="EMBL" id="WNL49499.1"/>
    </source>
</evidence>
<keyword evidence="2" id="KW-1185">Reference proteome</keyword>
<proteinExistence type="predicted"/>
<reference evidence="1 2" key="1">
    <citation type="submission" date="2023-07" db="EMBL/GenBank/DDBJ databases">
        <title>Isolation and characterization of Bacillus cereus bacteriophage DZ1 and its application in foods.</title>
        <authorList>
            <person name="Huang Z."/>
            <person name="Ding Y."/>
            <person name="Wu Q."/>
        </authorList>
    </citation>
    <scope>NUCLEOTIDE SEQUENCE [LARGE SCALE GENOMIC DNA]</scope>
</reference>
<evidence type="ECO:0000313" key="2">
    <source>
        <dbReference type="Proteomes" id="UP001304814"/>
    </source>
</evidence>
<dbReference type="EMBL" id="OR338916">
    <property type="protein sequence ID" value="WNL49499.1"/>
    <property type="molecule type" value="Genomic_DNA"/>
</dbReference>
<evidence type="ECO:0008006" key="3">
    <source>
        <dbReference type="Google" id="ProtNLM"/>
    </source>
</evidence>
<name>A0AA96IYH7_9CAUD</name>
<protein>
    <recommendedName>
        <fullName evidence="3">Tail assembly chaperone</fullName>
    </recommendedName>
</protein>
<accession>A0AA96IYH7</accession>
<organism evidence="1 2">
    <name type="scientific">Bacillus phage DZ1</name>
    <dbReference type="NCBI Taxonomy" id="3075862"/>
    <lineage>
        <taxon>Viruses</taxon>
        <taxon>Duplodnaviria</taxon>
        <taxon>Heunggongvirae</taxon>
        <taxon>Uroviricota</taxon>
        <taxon>Caudoviricetes</taxon>
        <taxon>Ehrlichviridae</taxon>
        <taxon>Dazunavirus</taxon>
        <taxon>Dazunavirus DZ1</taxon>
    </lineage>
</organism>
<dbReference type="Proteomes" id="UP001304814">
    <property type="component" value="Segment"/>
</dbReference>
<sequence>MAKAWLRKEKSDVIEVMGATIELRNLSFGETRSIVGESTTQKGKAVFTDNTKVGVLRVIKAIKSWDVTDEDDNVLPLELNTFDNILDEEFVAQLILEVGKFLDGNAVTDQEKK</sequence>